<evidence type="ECO:0000256" key="3">
    <source>
        <dbReference type="ARBA" id="ARBA00022723"/>
    </source>
</evidence>
<accession>A0ABV6C2G4</accession>
<dbReference type="PROSITE" id="PS01249">
    <property type="entry name" value="HYPA"/>
    <property type="match status" value="1"/>
</dbReference>
<reference evidence="6 7" key="1">
    <citation type="submission" date="2024-09" db="EMBL/GenBank/DDBJ databases">
        <authorList>
            <person name="Sun Q."/>
            <person name="Mori K."/>
        </authorList>
    </citation>
    <scope>NUCLEOTIDE SEQUENCE [LARGE SCALE GENOMIC DNA]</scope>
    <source>
        <strain evidence="6 7">JCM 15389</strain>
    </source>
</reference>
<comment type="similarity">
    <text evidence="1 5">Belongs to the HypA/HybF family.</text>
</comment>
<feature type="binding site" evidence="5">
    <location>
        <position position="89"/>
    </location>
    <ligand>
        <name>Zn(2+)</name>
        <dbReference type="ChEBI" id="CHEBI:29105"/>
    </ligand>
</feature>
<dbReference type="Pfam" id="PF01155">
    <property type="entry name" value="HypA"/>
    <property type="match status" value="1"/>
</dbReference>
<dbReference type="EMBL" id="JBHLYQ010000053">
    <property type="protein sequence ID" value="MFC0081862.1"/>
    <property type="molecule type" value="Genomic_DNA"/>
</dbReference>
<dbReference type="HAMAP" id="MF_00213">
    <property type="entry name" value="HypA_HybF"/>
    <property type="match status" value="1"/>
</dbReference>
<comment type="caution">
    <text evidence="6">The sequence shown here is derived from an EMBL/GenBank/DDBJ whole genome shotgun (WGS) entry which is preliminary data.</text>
</comment>
<proteinExistence type="inferred from homology"/>
<dbReference type="PANTHER" id="PTHR34535:SF3">
    <property type="entry name" value="HYDROGENASE MATURATION FACTOR HYPA"/>
    <property type="match status" value="1"/>
</dbReference>
<sequence>MHELGIAEAVLDALERRAEGRPVASARVRVGALLHVHEASFAQSFALVAEGSVAAGAEVELVVVPAELACRACGRSSPVTEPVASCPVCGAVAVELRGGDELVLERLAYRPAGQPTG</sequence>
<gene>
    <name evidence="5" type="primary">hypA</name>
    <name evidence="6" type="ORF">ACFFRE_06845</name>
</gene>
<dbReference type="RefSeq" id="WP_377789172.1">
    <property type="nucleotide sequence ID" value="NZ_JBHLYQ010000053.1"/>
</dbReference>
<organism evidence="6 7">
    <name type="scientific">Aciditerrimonas ferrireducens</name>
    <dbReference type="NCBI Taxonomy" id="667306"/>
    <lineage>
        <taxon>Bacteria</taxon>
        <taxon>Bacillati</taxon>
        <taxon>Actinomycetota</taxon>
        <taxon>Acidimicrobiia</taxon>
        <taxon>Acidimicrobiales</taxon>
        <taxon>Acidimicrobiaceae</taxon>
        <taxon>Aciditerrimonas</taxon>
    </lineage>
</organism>
<evidence type="ECO:0000256" key="4">
    <source>
        <dbReference type="ARBA" id="ARBA00022833"/>
    </source>
</evidence>
<dbReference type="PANTHER" id="PTHR34535">
    <property type="entry name" value="HYDROGENASE MATURATION FACTOR HYPA"/>
    <property type="match status" value="1"/>
</dbReference>
<feature type="binding site" evidence="5">
    <location>
        <position position="73"/>
    </location>
    <ligand>
        <name>Zn(2+)</name>
        <dbReference type="ChEBI" id="CHEBI:29105"/>
    </ligand>
</feature>
<dbReference type="Proteomes" id="UP001589788">
    <property type="component" value="Unassembled WGS sequence"/>
</dbReference>
<evidence type="ECO:0000313" key="6">
    <source>
        <dbReference type="EMBL" id="MFC0081862.1"/>
    </source>
</evidence>
<feature type="binding site" evidence="5">
    <location>
        <position position="70"/>
    </location>
    <ligand>
        <name>Zn(2+)</name>
        <dbReference type="ChEBI" id="CHEBI:29105"/>
    </ligand>
</feature>
<keyword evidence="7" id="KW-1185">Reference proteome</keyword>
<dbReference type="InterPro" id="IPR000688">
    <property type="entry name" value="HypA/HybF"/>
</dbReference>
<evidence type="ECO:0000256" key="1">
    <source>
        <dbReference type="ARBA" id="ARBA00010748"/>
    </source>
</evidence>
<name>A0ABV6C2G4_9ACTN</name>
<feature type="binding site" evidence="5">
    <location>
        <position position="2"/>
    </location>
    <ligand>
        <name>Ni(2+)</name>
        <dbReference type="ChEBI" id="CHEBI:49786"/>
    </ligand>
</feature>
<protein>
    <recommendedName>
        <fullName evidence="5">Hydrogenase maturation factor HypA</fullName>
    </recommendedName>
</protein>
<keyword evidence="2 5" id="KW-0533">Nickel</keyword>
<comment type="function">
    <text evidence="5">Involved in the maturation of [NiFe] hydrogenases. Required for nickel insertion into the metal center of the hydrogenase.</text>
</comment>
<keyword evidence="3 5" id="KW-0479">Metal-binding</keyword>
<feature type="binding site" evidence="5">
    <location>
        <position position="86"/>
    </location>
    <ligand>
        <name>Zn(2+)</name>
        <dbReference type="ChEBI" id="CHEBI:29105"/>
    </ligand>
</feature>
<keyword evidence="4 5" id="KW-0862">Zinc</keyword>
<dbReference type="InterPro" id="IPR020538">
    <property type="entry name" value="Hydgase_Ni_incorp_HypA/HybF_CS"/>
</dbReference>
<evidence type="ECO:0000256" key="2">
    <source>
        <dbReference type="ARBA" id="ARBA00022596"/>
    </source>
</evidence>
<dbReference type="Gene3D" id="3.30.2320.80">
    <property type="match status" value="1"/>
</dbReference>
<dbReference type="PIRSF" id="PIRSF004761">
    <property type="entry name" value="Hydrgn_mat_HypA"/>
    <property type="match status" value="1"/>
</dbReference>
<evidence type="ECO:0000313" key="7">
    <source>
        <dbReference type="Proteomes" id="UP001589788"/>
    </source>
</evidence>
<evidence type="ECO:0000256" key="5">
    <source>
        <dbReference type="HAMAP-Rule" id="MF_00213"/>
    </source>
</evidence>